<evidence type="ECO:0000256" key="7">
    <source>
        <dbReference type="ARBA" id="ARBA00023136"/>
    </source>
</evidence>
<feature type="transmembrane region" description="Helical" evidence="8">
    <location>
        <begin position="210"/>
        <end position="232"/>
    </location>
</feature>
<keyword evidence="6 8" id="KW-1133">Transmembrane helix</keyword>
<reference evidence="10" key="1">
    <citation type="submission" date="2013-07" db="EMBL/GenBank/DDBJ databases">
        <authorList>
            <consortium name="DOE Joint Genome Institute"/>
            <person name="Anderson I."/>
            <person name="Huntemann M."/>
            <person name="Han J."/>
            <person name="Chen A."/>
            <person name="Kyrpides N."/>
            <person name="Mavromatis K."/>
            <person name="Markowitz V."/>
            <person name="Palaniappan K."/>
            <person name="Ivanova N."/>
            <person name="Schaumberg A."/>
            <person name="Pati A."/>
            <person name="Liolios K."/>
            <person name="Nordberg H.P."/>
            <person name="Cantor M.N."/>
            <person name="Hua S.X."/>
            <person name="Woyke T."/>
        </authorList>
    </citation>
    <scope>NUCLEOTIDE SEQUENCE [LARGE SCALE GENOMIC DNA]</scope>
    <source>
        <strain evidence="10">DSM 17970</strain>
    </source>
</reference>
<evidence type="ECO:0000256" key="8">
    <source>
        <dbReference type="RuleBase" id="RU361157"/>
    </source>
</evidence>
<evidence type="ECO:0000313" key="11">
    <source>
        <dbReference type="Proteomes" id="UP000243438"/>
    </source>
</evidence>
<organism evidence="10 11">
    <name type="scientific">Xylanibacter oryzae DSM 17970</name>
    <dbReference type="NCBI Taxonomy" id="915438"/>
    <lineage>
        <taxon>Bacteria</taxon>
        <taxon>Pseudomonadati</taxon>
        <taxon>Bacteroidota</taxon>
        <taxon>Bacteroidia</taxon>
        <taxon>Bacteroidales</taxon>
        <taxon>Prevotellaceae</taxon>
        <taxon>Xylanibacter</taxon>
    </lineage>
</organism>
<feature type="transmembrane region" description="Helical" evidence="8">
    <location>
        <begin position="334"/>
        <end position="353"/>
    </location>
</feature>
<dbReference type="InterPro" id="IPR051449">
    <property type="entry name" value="ABC-2_transporter_component"/>
</dbReference>
<keyword evidence="3 8" id="KW-0813">Transport</keyword>
<dbReference type="InterPro" id="IPR013525">
    <property type="entry name" value="ABC2_TM"/>
</dbReference>
<dbReference type="InterPro" id="IPR047817">
    <property type="entry name" value="ABC2_TM_bact-type"/>
</dbReference>
<dbReference type="PANTHER" id="PTHR30294">
    <property type="entry name" value="MEMBRANE COMPONENT OF ABC TRANSPORTER YHHJ-RELATED"/>
    <property type="match status" value="1"/>
</dbReference>
<gene>
    <name evidence="10" type="ORF">XylorDRAFT_0180</name>
</gene>
<comment type="subcellular location">
    <subcellularLocation>
        <location evidence="1 8">Cell membrane</location>
        <topology evidence="1 8">Multi-pass membrane protein</topology>
    </subcellularLocation>
</comment>
<dbReference type="Gene3D" id="3.40.1710.10">
    <property type="entry name" value="abc type-2 transporter like domain"/>
    <property type="match status" value="1"/>
</dbReference>
<sequence length="361" mass="39742">MKTFISFILKESRHILRDSRTMMILFGMPVVMMFLFGFAISTDVKNVRLVAVSSSTDDLTHKIVDRLDASEYFNVTDVVSSSKEAELLMRNQKADMAIVFSPNFANHRYDGSAAVQLIADATDPNTSIQQVTYAAQIIISSMGVNISPSNINTKLLYNPQMKSAYNFVPGIMGMLLLIICAMMTSVSIVREKERGTMEVLLVSPVRPLMIIVAKAIPYLVLSIIILTSILLISRFVLAVPVAGSLIAIFAVSLLYILLALSLGLLISVASQTQLAAMLISGMILLMPSIMLSGMIYPVESMPQALQYVADIVPARWYISAMRKLMIMGVSIDKVGKEVAVMTIMTVLLLVVSLKKFKKRLE</sequence>
<dbReference type="EMBL" id="JFBS01000001">
    <property type="protein sequence ID" value="EXG77833.1"/>
    <property type="molecule type" value="Genomic_DNA"/>
</dbReference>
<dbReference type="PANTHER" id="PTHR30294:SF29">
    <property type="entry name" value="MULTIDRUG ABC TRANSPORTER PERMEASE YBHS-RELATED"/>
    <property type="match status" value="1"/>
</dbReference>
<feature type="transmembrane region" description="Helical" evidence="8">
    <location>
        <begin position="274"/>
        <end position="296"/>
    </location>
</feature>
<comment type="similarity">
    <text evidence="2 8">Belongs to the ABC-2 integral membrane protein family.</text>
</comment>
<proteinExistence type="inferred from homology"/>
<keyword evidence="11" id="KW-1185">Reference proteome</keyword>
<name>A0ABP3BCF0_9BACT</name>
<evidence type="ECO:0000259" key="9">
    <source>
        <dbReference type="PROSITE" id="PS51012"/>
    </source>
</evidence>
<feature type="transmembrane region" description="Helical" evidence="8">
    <location>
        <begin position="244"/>
        <end position="267"/>
    </location>
</feature>
<feature type="transmembrane region" description="Helical" evidence="8">
    <location>
        <begin position="21"/>
        <end position="40"/>
    </location>
</feature>
<evidence type="ECO:0000256" key="1">
    <source>
        <dbReference type="ARBA" id="ARBA00004651"/>
    </source>
</evidence>
<feature type="transmembrane region" description="Helical" evidence="8">
    <location>
        <begin position="167"/>
        <end position="189"/>
    </location>
</feature>
<keyword evidence="4 8" id="KW-1003">Cell membrane</keyword>
<comment type="caution">
    <text evidence="10">The sequence shown here is derived from an EMBL/GenBank/DDBJ whole genome shotgun (WGS) entry which is preliminary data.</text>
</comment>
<dbReference type="PROSITE" id="PS51012">
    <property type="entry name" value="ABC_TM2"/>
    <property type="match status" value="1"/>
</dbReference>
<dbReference type="PRINTS" id="PR00164">
    <property type="entry name" value="ABC2TRNSPORT"/>
</dbReference>
<evidence type="ECO:0000256" key="6">
    <source>
        <dbReference type="ARBA" id="ARBA00022989"/>
    </source>
</evidence>
<keyword evidence="5 8" id="KW-0812">Transmembrane</keyword>
<evidence type="ECO:0000256" key="4">
    <source>
        <dbReference type="ARBA" id="ARBA00022475"/>
    </source>
</evidence>
<dbReference type="Proteomes" id="UP000243438">
    <property type="component" value="Unassembled WGS sequence"/>
</dbReference>
<dbReference type="InterPro" id="IPR000412">
    <property type="entry name" value="ABC_2_transport"/>
</dbReference>
<evidence type="ECO:0000256" key="5">
    <source>
        <dbReference type="ARBA" id="ARBA00022692"/>
    </source>
</evidence>
<evidence type="ECO:0000313" key="10">
    <source>
        <dbReference type="EMBL" id="EXG77833.1"/>
    </source>
</evidence>
<keyword evidence="7 8" id="KW-0472">Membrane</keyword>
<protein>
    <recommendedName>
        <fullName evidence="8">Transport permease protein</fullName>
    </recommendedName>
</protein>
<evidence type="ECO:0000256" key="2">
    <source>
        <dbReference type="ARBA" id="ARBA00007783"/>
    </source>
</evidence>
<dbReference type="RefSeq" id="WP_036876120.1">
    <property type="nucleotide sequence ID" value="NZ_KK073873.1"/>
</dbReference>
<evidence type="ECO:0000256" key="3">
    <source>
        <dbReference type="ARBA" id="ARBA00022448"/>
    </source>
</evidence>
<dbReference type="Pfam" id="PF12698">
    <property type="entry name" value="ABC2_membrane_3"/>
    <property type="match status" value="1"/>
</dbReference>
<feature type="domain" description="ABC transmembrane type-2" evidence="9">
    <location>
        <begin position="115"/>
        <end position="359"/>
    </location>
</feature>
<accession>A0ABP3BCF0</accession>